<dbReference type="RefSeq" id="WP_331210215.1">
    <property type="nucleotide sequence ID" value="NZ_JAZGQL010000020.1"/>
</dbReference>
<dbReference type="InterPro" id="IPR008949">
    <property type="entry name" value="Isoprenoid_synthase_dom_sf"/>
</dbReference>
<accession>A0ABU7SJD6</accession>
<dbReference type="PROSITE" id="PS01045">
    <property type="entry name" value="SQUALEN_PHYTOEN_SYN_2"/>
    <property type="match status" value="1"/>
</dbReference>
<evidence type="ECO:0000313" key="5">
    <source>
        <dbReference type="Proteomes" id="UP001339911"/>
    </source>
</evidence>
<reference evidence="4 5" key="1">
    <citation type="submission" date="2024-01" db="EMBL/GenBank/DDBJ databases">
        <title>Genome insights into Plantactinospora veratri sp. nov.</title>
        <authorList>
            <person name="Wang L."/>
        </authorList>
    </citation>
    <scope>NUCLEOTIDE SEQUENCE [LARGE SCALE GENOMIC DNA]</scope>
    <source>
        <strain evidence="4 5">NEAU-FHS4</strain>
    </source>
</reference>
<protein>
    <submittedName>
        <fullName evidence="4">Phytoene/squalene synthase family protein</fullName>
        <ecNumber evidence="4">2.5.1.-</ecNumber>
    </submittedName>
</protein>
<dbReference type="GO" id="GO:0016740">
    <property type="term" value="F:transferase activity"/>
    <property type="evidence" value="ECO:0007669"/>
    <property type="project" value="UniProtKB-KW"/>
</dbReference>
<dbReference type="InterPro" id="IPR044843">
    <property type="entry name" value="Trans_IPPS_bact-type"/>
</dbReference>
<dbReference type="Pfam" id="PF00494">
    <property type="entry name" value="SQS_PSY"/>
    <property type="match status" value="1"/>
</dbReference>
<evidence type="ECO:0000256" key="1">
    <source>
        <dbReference type="ARBA" id="ARBA00004684"/>
    </source>
</evidence>
<evidence type="ECO:0000256" key="3">
    <source>
        <dbReference type="SAM" id="MobiDB-lite"/>
    </source>
</evidence>
<comment type="pathway">
    <text evidence="1">Carotenoid biosynthesis; phytoene biosynthesis.</text>
</comment>
<dbReference type="Gene3D" id="1.10.600.10">
    <property type="entry name" value="Farnesyl Diphosphate Synthase"/>
    <property type="match status" value="1"/>
</dbReference>
<name>A0ABU7SJD6_9ACTN</name>
<proteinExistence type="predicted"/>
<dbReference type="CDD" id="cd00683">
    <property type="entry name" value="Trans_IPPS_HH"/>
    <property type="match status" value="1"/>
</dbReference>
<sequence>MDTSLGGSYERCRELHKRHGRTYYLATRLLPAWKRRHVHALYGFTRYADEIVDRTEELPTPVRSARLADWSDRFLAGLRGEPVTDPLLPAVLHTIAVFDLDRADFAAFLRSMAMDLTVTSYPRYADLLEYMAGSAAAIGTMMLPILGSADPAAAREPARQLGFAFQLTNFIRDVAEDLERGRVYLPAEDLARFGVTPADLVAAARRGRATPRIRQLIEYEVSRARRHYVAAAPGVTLLAPASQSCIRTAYLLYGGILDEVVAAGYDVFAGRAVVPRRRRAAVAARALVTSTGTPVVAPGAPPRTGRGVAERLAVP</sequence>
<dbReference type="InterPro" id="IPR033904">
    <property type="entry name" value="Trans_IPPS_HH"/>
</dbReference>
<dbReference type="SUPFAM" id="SSF48576">
    <property type="entry name" value="Terpenoid synthases"/>
    <property type="match status" value="1"/>
</dbReference>
<dbReference type="SFLD" id="SFLDG01212">
    <property type="entry name" value="Phytoene_synthase_like"/>
    <property type="match status" value="1"/>
</dbReference>
<feature type="region of interest" description="Disordered" evidence="3">
    <location>
        <begin position="295"/>
        <end position="315"/>
    </location>
</feature>
<keyword evidence="2 4" id="KW-0808">Transferase</keyword>
<gene>
    <name evidence="4" type="ORF">V1634_24445</name>
</gene>
<comment type="caution">
    <text evidence="4">The sequence shown here is derived from an EMBL/GenBank/DDBJ whole genome shotgun (WGS) entry which is preliminary data.</text>
</comment>
<dbReference type="InterPro" id="IPR019845">
    <property type="entry name" value="Squalene/phytoene_synthase_CS"/>
</dbReference>
<dbReference type="PANTHER" id="PTHR31480">
    <property type="entry name" value="BIFUNCTIONAL LYCOPENE CYCLASE/PHYTOENE SYNTHASE"/>
    <property type="match status" value="1"/>
</dbReference>
<dbReference type="EC" id="2.5.1.-" evidence="4"/>
<evidence type="ECO:0000256" key="2">
    <source>
        <dbReference type="ARBA" id="ARBA00022679"/>
    </source>
</evidence>
<dbReference type="SFLD" id="SFLDG01018">
    <property type="entry name" value="Squalene/Phytoene_Synthase_Lik"/>
    <property type="match status" value="1"/>
</dbReference>
<dbReference type="PROSITE" id="PS01044">
    <property type="entry name" value="SQUALEN_PHYTOEN_SYN_1"/>
    <property type="match status" value="1"/>
</dbReference>
<organism evidence="4 5">
    <name type="scientific">Plantactinospora veratri</name>
    <dbReference type="NCBI Taxonomy" id="1436122"/>
    <lineage>
        <taxon>Bacteria</taxon>
        <taxon>Bacillati</taxon>
        <taxon>Actinomycetota</taxon>
        <taxon>Actinomycetes</taxon>
        <taxon>Micromonosporales</taxon>
        <taxon>Micromonosporaceae</taxon>
        <taxon>Plantactinospora</taxon>
    </lineage>
</organism>
<evidence type="ECO:0000313" key="4">
    <source>
        <dbReference type="EMBL" id="MEE6309987.1"/>
    </source>
</evidence>
<dbReference type="InterPro" id="IPR002060">
    <property type="entry name" value="Squ/phyt_synthse"/>
</dbReference>
<dbReference type="EMBL" id="JAZGQL010000020">
    <property type="protein sequence ID" value="MEE6309987.1"/>
    <property type="molecule type" value="Genomic_DNA"/>
</dbReference>
<dbReference type="SFLD" id="SFLDS00005">
    <property type="entry name" value="Isoprenoid_Synthase_Type_I"/>
    <property type="match status" value="1"/>
</dbReference>
<dbReference type="Proteomes" id="UP001339911">
    <property type="component" value="Unassembled WGS sequence"/>
</dbReference>
<keyword evidence="5" id="KW-1185">Reference proteome</keyword>